<dbReference type="InterPro" id="IPR005107">
    <property type="entry name" value="CO_DH_flav_C"/>
</dbReference>
<dbReference type="AlphaFoldDB" id="A0A9X7Z5M4"/>
<dbReference type="PANTHER" id="PTHR42659">
    <property type="entry name" value="XANTHINE DEHYDROGENASE SUBUNIT C-RELATED"/>
    <property type="match status" value="1"/>
</dbReference>
<feature type="domain" description="FAD-binding PCMH-type" evidence="4">
    <location>
        <begin position="1"/>
        <end position="177"/>
    </location>
</feature>
<dbReference type="SUPFAM" id="SSF55447">
    <property type="entry name" value="CO dehydrogenase flavoprotein C-terminal domain-like"/>
    <property type="match status" value="1"/>
</dbReference>
<dbReference type="InterPro" id="IPR016169">
    <property type="entry name" value="FAD-bd_PCMH_sub2"/>
</dbReference>
<dbReference type="Pfam" id="PF03450">
    <property type="entry name" value="CO_deh_flav_C"/>
    <property type="match status" value="1"/>
</dbReference>
<evidence type="ECO:0000313" key="6">
    <source>
        <dbReference type="Proteomes" id="UP000663505"/>
    </source>
</evidence>
<evidence type="ECO:0000313" key="5">
    <source>
        <dbReference type="EMBL" id="QSO46487.1"/>
    </source>
</evidence>
<dbReference type="GO" id="GO:0071949">
    <property type="term" value="F:FAD binding"/>
    <property type="evidence" value="ECO:0007669"/>
    <property type="project" value="InterPro"/>
</dbReference>
<dbReference type="Gene3D" id="3.30.465.10">
    <property type="match status" value="1"/>
</dbReference>
<name>A0A9X7Z5M4_9BACL</name>
<dbReference type="InterPro" id="IPR016166">
    <property type="entry name" value="FAD-bd_PCMH"/>
</dbReference>
<dbReference type="InterPro" id="IPR002346">
    <property type="entry name" value="Mopterin_DH_FAD-bd"/>
</dbReference>
<dbReference type="Pfam" id="PF00941">
    <property type="entry name" value="FAD_binding_5"/>
    <property type="match status" value="1"/>
</dbReference>
<dbReference type="InterPro" id="IPR036318">
    <property type="entry name" value="FAD-bd_PCMH-like_sf"/>
</dbReference>
<evidence type="ECO:0000256" key="2">
    <source>
        <dbReference type="ARBA" id="ARBA00022827"/>
    </source>
</evidence>
<protein>
    <submittedName>
        <fullName evidence="5">Xanthine dehydrogenase family protein subunit M</fullName>
    </submittedName>
</protein>
<evidence type="ECO:0000256" key="1">
    <source>
        <dbReference type="ARBA" id="ARBA00022630"/>
    </source>
</evidence>
<proteinExistence type="predicted"/>
<dbReference type="GO" id="GO:0016491">
    <property type="term" value="F:oxidoreductase activity"/>
    <property type="evidence" value="ECO:0007669"/>
    <property type="project" value="UniProtKB-KW"/>
</dbReference>
<dbReference type="Gene3D" id="3.30.390.50">
    <property type="entry name" value="CO dehydrogenase flavoprotein, C-terminal domain"/>
    <property type="match status" value="1"/>
</dbReference>
<evidence type="ECO:0000256" key="3">
    <source>
        <dbReference type="ARBA" id="ARBA00023002"/>
    </source>
</evidence>
<keyword evidence="1" id="KW-0285">Flavoprotein</keyword>
<dbReference type="PROSITE" id="PS51387">
    <property type="entry name" value="FAD_PCMH"/>
    <property type="match status" value="1"/>
</dbReference>
<accession>A0A9X7Z5M4</accession>
<dbReference type="KEGG" id="afx:JZ786_18755"/>
<keyword evidence="6" id="KW-1185">Reference proteome</keyword>
<dbReference type="InterPro" id="IPR051312">
    <property type="entry name" value="Diverse_Substr_Oxidored"/>
</dbReference>
<evidence type="ECO:0000259" key="4">
    <source>
        <dbReference type="PROSITE" id="PS51387"/>
    </source>
</evidence>
<keyword evidence="2" id="KW-0274">FAD</keyword>
<dbReference type="EMBL" id="CP071182">
    <property type="protein sequence ID" value="QSO46487.1"/>
    <property type="molecule type" value="Genomic_DNA"/>
</dbReference>
<dbReference type="SMART" id="SM01092">
    <property type="entry name" value="CO_deh_flav_C"/>
    <property type="match status" value="1"/>
</dbReference>
<dbReference type="RefSeq" id="WP_206655856.1">
    <property type="nucleotide sequence ID" value="NZ_CP071182.1"/>
</dbReference>
<dbReference type="InterPro" id="IPR016167">
    <property type="entry name" value="FAD-bd_PCMH_sub1"/>
</dbReference>
<dbReference type="InterPro" id="IPR036683">
    <property type="entry name" value="CO_DH_flav_C_dom_sf"/>
</dbReference>
<dbReference type="Gene3D" id="3.30.43.10">
    <property type="entry name" value="Uridine Diphospho-n-acetylenolpyruvylglucosamine Reductase, domain 2"/>
    <property type="match status" value="1"/>
</dbReference>
<reference evidence="5 6" key="1">
    <citation type="submission" date="2021-02" db="EMBL/GenBank/DDBJ databases">
        <title>Alicyclobacillus curvatus sp. nov. and Alicyclobacillus mengziensis sp. nov., two acidophilic bacteria isolated from acid mine drainage.</title>
        <authorList>
            <person name="Huang Y."/>
        </authorList>
    </citation>
    <scope>NUCLEOTIDE SEQUENCE [LARGE SCALE GENOMIC DNA]</scope>
    <source>
        <strain evidence="5 6">S30H14</strain>
    </source>
</reference>
<gene>
    <name evidence="5" type="ORF">JZ786_18755</name>
</gene>
<organism evidence="5 6">
    <name type="scientific">Alicyclobacillus mengziensis</name>
    <dbReference type="NCBI Taxonomy" id="2931921"/>
    <lineage>
        <taxon>Bacteria</taxon>
        <taxon>Bacillati</taxon>
        <taxon>Bacillota</taxon>
        <taxon>Bacilli</taxon>
        <taxon>Bacillales</taxon>
        <taxon>Alicyclobacillaceae</taxon>
        <taxon>Alicyclobacillus</taxon>
    </lineage>
</organism>
<keyword evidence="3" id="KW-0560">Oxidoreductase</keyword>
<dbReference type="Proteomes" id="UP000663505">
    <property type="component" value="Chromosome"/>
</dbReference>
<sequence length="286" mass="30348">MIPSTFAYERVSTVTEALERLQASDGEAKLLAGGHSLLPMMKLRLSSPGTLIDISGIKELYGIVREPDGIVVGALTTHAEVARSQMVRDRLPMLAEAASKIGDLQVRNRGTVGGNVAHADPASDLPAVALALDAHINLITADGEQSIPAEEFFLGPLITAMPEHSVVKSVKFRLPPQTAKSVYEKVPHPASGYAVVGIAAAVAVDSENVVTHVQIGVTGAADVAYRARAVEDALLGQEFTEDAIRSAAQHAAEDGMISSDLYASEEYRTQLCKVYTLRALQRIAAL</sequence>
<dbReference type="PANTHER" id="PTHR42659:SF2">
    <property type="entry name" value="XANTHINE DEHYDROGENASE SUBUNIT C-RELATED"/>
    <property type="match status" value="1"/>
</dbReference>
<dbReference type="SUPFAM" id="SSF56176">
    <property type="entry name" value="FAD-binding/transporter-associated domain-like"/>
    <property type="match status" value="1"/>
</dbReference>